<dbReference type="Proteomes" id="UP000189703">
    <property type="component" value="Unplaced"/>
</dbReference>
<evidence type="ECO:0000313" key="15">
    <source>
        <dbReference type="RefSeq" id="XP_010262881.1"/>
    </source>
</evidence>
<evidence type="ECO:0000256" key="2">
    <source>
        <dbReference type="ARBA" id="ARBA00006454"/>
    </source>
</evidence>
<dbReference type="KEGG" id="nnu:104601285"/>
<dbReference type="RefSeq" id="XP_010262879.1">
    <property type="nucleotide sequence ID" value="XM_010264577.2"/>
</dbReference>
<dbReference type="SUPFAM" id="SSF46689">
    <property type="entry name" value="Homeodomain-like"/>
    <property type="match status" value="1"/>
</dbReference>
<dbReference type="GO" id="GO:0006355">
    <property type="term" value="P:regulation of DNA-templated transcription"/>
    <property type="evidence" value="ECO:0007669"/>
    <property type="project" value="InterPro"/>
</dbReference>
<dbReference type="InterPro" id="IPR050224">
    <property type="entry name" value="TALE_homeobox"/>
</dbReference>
<dbReference type="Pfam" id="PF05920">
    <property type="entry name" value="Homeobox_KN"/>
    <property type="match status" value="1"/>
</dbReference>
<keyword evidence="4 8" id="KW-0238">DNA-binding</keyword>
<protein>
    <submittedName>
        <fullName evidence="12 13">BEL1-like homeodomain protein 4</fullName>
    </submittedName>
</protein>
<keyword evidence="11" id="KW-1185">Reference proteome</keyword>
<dbReference type="Pfam" id="PF07526">
    <property type="entry name" value="POX"/>
    <property type="match status" value="1"/>
</dbReference>
<keyword evidence="3" id="KW-0805">Transcription regulation</keyword>
<feature type="DNA-binding region" description="Homeobox" evidence="8">
    <location>
        <begin position="654"/>
        <end position="716"/>
    </location>
</feature>
<sequence length="870" mass="94813">MSEGFDSECFNSTTTNLESSLLGISNFKPESHVAQQSRRDKLRVQHNGSQSHHTQDFSHPLVQLPRDAGLNPDLIQARNVRNCGLLYDPTIVSSEMLNFSMSNHCLLTHKDSLLHEGSGADQSCRPVGTDGSSFVNSSNPTSSNFNPLAKPGDTPNPMYWKGLGSQQSCDWIVSYVNGSTSNACNQTTSLGGAVISGMVKDNSGSASTLYLKPGHGGYPDVQSSLTNRSTELSSQNSQKQYESMQYSSPPFYQNTLQEVVTSSNIENQGFEMASFVQQGVRETGSWVDGGNELALLPVFGSQASASRLNIAGAWAHRPVDGSHQWNSDLGFGINKSSEGNLETIGSDSTLQGLSLSLSSHQPSELHAAQFGERFRSGSLQPRTGIFNGSQDSRSNTSAYSKPLIGNKGYVNSIQGIMNSSAYERRSSGPLGPFTGYATILKSSKFLKPAQQLLDEFCSVTGPKLVKTSEPSEKELGDISMPCDTGDAGNETSVTVRGGNTGGSSSSFYSSIEASGEAAVGSGFYKSYHPEFQRRKAKLLYMQEEVCRRYKQYQEQMQMVVSSFESVAGLSAATPFTALALKNVSRHFHCLKSAISDQLRHITKVLGEDLSSPTNGTTNSRGDTVAPRMKFINHCFQKPKSTGDGLGFLEPQQHVWRPQRGLPERAVAILRAWLFDHFLHPYPTDADKLMLATQTGLTRNQVSNWFINARVRVWKPMVEEIHMLETKGSAEMNLNTGKNEGRPVSSGENVHAGDESSHKLMIEALSEKQSECSGSGPVLNTENGRNPDQWNQGERARIHSQLPSGIDNGLIGFMPYHQNGIDMGGLGAVSLTLGLRHSVEGLQQHQQPQQQQEEHHLMKHFGGQIIHDFAG</sequence>
<organism evidence="11 14">
    <name type="scientific">Nelumbo nucifera</name>
    <name type="common">Sacred lotus</name>
    <dbReference type="NCBI Taxonomy" id="4432"/>
    <lineage>
        <taxon>Eukaryota</taxon>
        <taxon>Viridiplantae</taxon>
        <taxon>Streptophyta</taxon>
        <taxon>Embryophyta</taxon>
        <taxon>Tracheophyta</taxon>
        <taxon>Spermatophyta</taxon>
        <taxon>Magnoliopsida</taxon>
        <taxon>Proteales</taxon>
        <taxon>Nelumbonaceae</taxon>
        <taxon>Nelumbo</taxon>
    </lineage>
</organism>
<dbReference type="FunFam" id="1.10.10.60:FF:000117">
    <property type="entry name" value="BEL1-like homeodomain protein 9"/>
    <property type="match status" value="1"/>
</dbReference>
<dbReference type="PANTHER" id="PTHR11850">
    <property type="entry name" value="HOMEOBOX PROTEIN TRANSCRIPTION FACTORS"/>
    <property type="match status" value="1"/>
</dbReference>
<dbReference type="SMART" id="SM00389">
    <property type="entry name" value="HOX"/>
    <property type="match status" value="1"/>
</dbReference>
<dbReference type="CDD" id="cd00086">
    <property type="entry name" value="homeodomain"/>
    <property type="match status" value="1"/>
</dbReference>
<feature type="region of interest" description="Disordered" evidence="9">
    <location>
        <begin position="36"/>
        <end position="64"/>
    </location>
</feature>
<dbReference type="RefSeq" id="XP_010262881.1">
    <property type="nucleotide sequence ID" value="XM_010264579.2"/>
</dbReference>
<evidence type="ECO:0000313" key="14">
    <source>
        <dbReference type="RefSeq" id="XP_010262880.1"/>
    </source>
</evidence>
<evidence type="ECO:0000256" key="5">
    <source>
        <dbReference type="ARBA" id="ARBA00023155"/>
    </source>
</evidence>
<evidence type="ECO:0000313" key="13">
    <source>
        <dbReference type="RefSeq" id="XP_010262879.1"/>
    </source>
</evidence>
<feature type="compositionally biased region" description="Basic and acidic residues" evidence="9">
    <location>
        <begin position="750"/>
        <end position="769"/>
    </location>
</feature>
<feature type="domain" description="Homeobox" evidence="10">
    <location>
        <begin position="652"/>
        <end position="715"/>
    </location>
</feature>
<dbReference type="OMA" id="MEMSGFR"/>
<comment type="similarity">
    <text evidence="2">Belongs to the TALE/BELL homeobox family.</text>
</comment>
<dbReference type="GO" id="GO:0005634">
    <property type="term" value="C:nucleus"/>
    <property type="evidence" value="ECO:0000318"/>
    <property type="project" value="GO_Central"/>
</dbReference>
<dbReference type="eggNOG" id="KOG0773">
    <property type="taxonomic scope" value="Eukaryota"/>
</dbReference>
<dbReference type="Gene3D" id="1.10.10.60">
    <property type="entry name" value="Homeodomain-like"/>
    <property type="match status" value="1"/>
</dbReference>
<comment type="subcellular location">
    <subcellularLocation>
        <location evidence="1 8">Nucleus</location>
    </subcellularLocation>
</comment>
<evidence type="ECO:0000259" key="10">
    <source>
        <dbReference type="PROSITE" id="PS50071"/>
    </source>
</evidence>
<evidence type="ECO:0000256" key="1">
    <source>
        <dbReference type="ARBA" id="ARBA00004123"/>
    </source>
</evidence>
<dbReference type="InterPro" id="IPR006563">
    <property type="entry name" value="POX_dom"/>
</dbReference>
<evidence type="ECO:0000256" key="3">
    <source>
        <dbReference type="ARBA" id="ARBA00023015"/>
    </source>
</evidence>
<evidence type="ECO:0000313" key="12">
    <source>
        <dbReference type="RefSeq" id="XP_010262878.1"/>
    </source>
</evidence>
<keyword evidence="7 8" id="KW-0539">Nucleus</keyword>
<feature type="compositionally biased region" description="Low complexity" evidence="9">
    <location>
        <begin position="132"/>
        <end position="147"/>
    </location>
</feature>
<keyword evidence="6" id="KW-0804">Transcription</keyword>
<keyword evidence="5 8" id="KW-0371">Homeobox</keyword>
<evidence type="ECO:0000256" key="4">
    <source>
        <dbReference type="ARBA" id="ARBA00023125"/>
    </source>
</evidence>
<dbReference type="SMART" id="SM00574">
    <property type="entry name" value="POX"/>
    <property type="match status" value="1"/>
</dbReference>
<accession>A0A1U8AKQ2</accession>
<name>A0A1U8AKQ2_NELNU</name>
<dbReference type="InterPro" id="IPR009057">
    <property type="entry name" value="Homeodomain-like_sf"/>
</dbReference>
<reference evidence="12 13" key="1">
    <citation type="submission" date="2025-04" db="UniProtKB">
        <authorList>
            <consortium name="RefSeq"/>
        </authorList>
    </citation>
    <scope>IDENTIFICATION</scope>
</reference>
<feature type="region of interest" description="Disordered" evidence="9">
    <location>
        <begin position="731"/>
        <end position="788"/>
    </location>
</feature>
<evidence type="ECO:0000256" key="8">
    <source>
        <dbReference type="PROSITE-ProRule" id="PRU00108"/>
    </source>
</evidence>
<evidence type="ECO:0000256" key="6">
    <source>
        <dbReference type="ARBA" id="ARBA00023163"/>
    </source>
</evidence>
<dbReference type="InterPro" id="IPR001356">
    <property type="entry name" value="HD"/>
</dbReference>
<dbReference type="GeneID" id="104601285"/>
<dbReference type="RefSeq" id="XP_010262880.1">
    <property type="nucleotide sequence ID" value="XM_010264578.2"/>
</dbReference>
<dbReference type="OrthoDB" id="10056939at2759"/>
<dbReference type="RefSeq" id="XP_010262878.1">
    <property type="nucleotide sequence ID" value="XM_010264576.2"/>
</dbReference>
<evidence type="ECO:0000256" key="7">
    <source>
        <dbReference type="ARBA" id="ARBA00023242"/>
    </source>
</evidence>
<gene>
    <name evidence="12 13 14 15" type="primary">LOC104601285</name>
</gene>
<dbReference type="InterPro" id="IPR008422">
    <property type="entry name" value="KN_HD"/>
</dbReference>
<evidence type="ECO:0000256" key="9">
    <source>
        <dbReference type="SAM" id="MobiDB-lite"/>
    </source>
</evidence>
<evidence type="ECO:0000313" key="11">
    <source>
        <dbReference type="Proteomes" id="UP000189703"/>
    </source>
</evidence>
<dbReference type="AlphaFoldDB" id="A0A1U8AKQ2"/>
<feature type="region of interest" description="Disordered" evidence="9">
    <location>
        <begin position="118"/>
        <end position="150"/>
    </location>
</feature>
<feature type="compositionally biased region" description="Polar residues" evidence="9">
    <location>
        <begin position="777"/>
        <end position="788"/>
    </location>
</feature>
<dbReference type="PROSITE" id="PS50071">
    <property type="entry name" value="HOMEOBOX_2"/>
    <property type="match status" value="1"/>
</dbReference>
<proteinExistence type="inferred from homology"/>
<dbReference type="GO" id="GO:0003677">
    <property type="term" value="F:DNA binding"/>
    <property type="evidence" value="ECO:0007669"/>
    <property type="project" value="UniProtKB-UniRule"/>
</dbReference>